<dbReference type="PANTHER" id="PTHR12993">
    <property type="entry name" value="N-ACETYLGLUCOSAMINYL-PHOSPHATIDYLINOSITOL DE-N-ACETYLASE-RELATED"/>
    <property type="match status" value="1"/>
</dbReference>
<gene>
    <name evidence="1" type="ORF">SAMN05660742_12148</name>
</gene>
<keyword evidence="2" id="KW-1185">Reference proteome</keyword>
<organism evidence="1 2">
    <name type="scientific">Propionispira arboris</name>
    <dbReference type="NCBI Taxonomy" id="84035"/>
    <lineage>
        <taxon>Bacteria</taxon>
        <taxon>Bacillati</taxon>
        <taxon>Bacillota</taxon>
        <taxon>Negativicutes</taxon>
        <taxon>Selenomonadales</taxon>
        <taxon>Selenomonadaceae</taxon>
        <taxon>Propionispira</taxon>
    </lineage>
</organism>
<dbReference type="Gene3D" id="3.40.50.10320">
    <property type="entry name" value="LmbE-like"/>
    <property type="match status" value="1"/>
</dbReference>
<dbReference type="SUPFAM" id="SSF102588">
    <property type="entry name" value="LmbE-like"/>
    <property type="match status" value="1"/>
</dbReference>
<evidence type="ECO:0000313" key="1">
    <source>
        <dbReference type="EMBL" id="SEJ87929.1"/>
    </source>
</evidence>
<dbReference type="STRING" id="84035.SAMN05660742_12148"/>
<dbReference type="Pfam" id="PF02585">
    <property type="entry name" value="PIG-L"/>
    <property type="match status" value="1"/>
</dbReference>
<dbReference type="InterPro" id="IPR024078">
    <property type="entry name" value="LmbE-like_dom_sf"/>
</dbReference>
<sequence length="229" mass="26140">MNKKVLVVAAHPDDEILGCGGTILKHISNGDDVRIIIMAEGLTSRNDMRDIEKYQHELNVLYKNTCQVAAFMGAKKVKQCNFPDNRMDSIALLDVIKPIEEYMGNFQPDTVYTHHAGDVNIDHMITHNAVITACRPLPGQSVHTLLFFETLSSTEWQMQTSDKVFLPNWYVDISNFFEKKIKALRFYESEMREYPHPRSYKGVEILAKSRGLIIGTEFAEAFSIGRIIR</sequence>
<dbReference type="EMBL" id="FNZK01000021">
    <property type="protein sequence ID" value="SEJ87929.1"/>
    <property type="molecule type" value="Genomic_DNA"/>
</dbReference>
<dbReference type="InterPro" id="IPR003737">
    <property type="entry name" value="GlcNAc_PI_deacetylase-related"/>
</dbReference>
<dbReference type="PANTHER" id="PTHR12993:SF11">
    <property type="entry name" value="N-ACETYLGLUCOSAMINYL-PHOSPHATIDYLINOSITOL DE-N-ACETYLASE"/>
    <property type="match status" value="1"/>
</dbReference>
<reference evidence="1 2" key="1">
    <citation type="submission" date="2016-10" db="EMBL/GenBank/DDBJ databases">
        <authorList>
            <person name="de Groot N.N."/>
        </authorList>
    </citation>
    <scope>NUCLEOTIDE SEQUENCE [LARGE SCALE GENOMIC DNA]</scope>
    <source>
        <strain evidence="1 2">DSM 2179</strain>
    </source>
</reference>
<accession>A0A1H7CDZ9</accession>
<dbReference type="RefSeq" id="WP_091834588.1">
    <property type="nucleotide sequence ID" value="NZ_FNZK01000021.1"/>
</dbReference>
<name>A0A1H7CDZ9_9FIRM</name>
<evidence type="ECO:0000313" key="2">
    <source>
        <dbReference type="Proteomes" id="UP000199662"/>
    </source>
</evidence>
<proteinExistence type="predicted"/>
<dbReference type="GO" id="GO:0016811">
    <property type="term" value="F:hydrolase activity, acting on carbon-nitrogen (but not peptide) bonds, in linear amides"/>
    <property type="evidence" value="ECO:0007669"/>
    <property type="project" value="TreeGrafter"/>
</dbReference>
<dbReference type="Proteomes" id="UP000199662">
    <property type="component" value="Unassembled WGS sequence"/>
</dbReference>
<protein>
    <submittedName>
        <fullName evidence="1">N-acetylglucosaminyl deacetylase, LmbE family</fullName>
    </submittedName>
</protein>
<dbReference type="AlphaFoldDB" id="A0A1H7CDZ9"/>